<dbReference type="PROSITE" id="PS50022">
    <property type="entry name" value="FA58C_3"/>
    <property type="match status" value="2"/>
</dbReference>
<dbReference type="PROSITE" id="PS51272">
    <property type="entry name" value="SLH"/>
    <property type="match status" value="3"/>
</dbReference>
<keyword evidence="3" id="KW-0677">Repeat</keyword>
<dbReference type="InterPro" id="IPR000421">
    <property type="entry name" value="FA58C"/>
</dbReference>
<dbReference type="Proteomes" id="UP000198972">
    <property type="component" value="Unassembled WGS sequence"/>
</dbReference>
<dbReference type="Pfam" id="PF00754">
    <property type="entry name" value="F5_F8_type_C"/>
    <property type="match status" value="3"/>
</dbReference>
<dbReference type="OrthoDB" id="833750at2"/>
<dbReference type="STRING" id="670482.SAMN04488542_12950"/>
<dbReference type="InterPro" id="IPR013378">
    <property type="entry name" value="InlB-like_B-rpt"/>
</dbReference>
<dbReference type="GO" id="GO:0004650">
    <property type="term" value="F:polygalacturonase activity"/>
    <property type="evidence" value="ECO:0007669"/>
    <property type="project" value="InterPro"/>
</dbReference>
<evidence type="ECO:0000256" key="1">
    <source>
        <dbReference type="ARBA" id="ARBA00004196"/>
    </source>
</evidence>
<feature type="domain" description="SLH" evidence="13">
    <location>
        <begin position="1766"/>
        <end position="1829"/>
    </location>
</feature>
<keyword evidence="7 10" id="KW-0326">Glycosidase</keyword>
<dbReference type="Gene3D" id="2.60.120.260">
    <property type="entry name" value="Galactose-binding domain-like"/>
    <property type="match status" value="4"/>
</dbReference>
<evidence type="ECO:0000313" key="15">
    <source>
        <dbReference type="Proteomes" id="UP000198972"/>
    </source>
</evidence>
<keyword evidence="5" id="KW-0325">Glycoprotein</keyword>
<proteinExistence type="inferred from homology"/>
<comment type="function">
    <text evidence="9">Pectinolytic enzyme involved in the degradation of xylogalacturonan (xga), a galacturonan backbone heavily substituted with xylose, and which is one important component of the hairy regions of pectin. Activity requires a galacturonic acid backbone substituted with xylose.</text>
</comment>
<keyword evidence="15" id="KW-1185">Reference proteome</keyword>
<dbReference type="Gene3D" id="2.60.40.4270">
    <property type="entry name" value="Listeria-Bacteroides repeat domain"/>
    <property type="match status" value="2"/>
</dbReference>
<feature type="region of interest" description="Disordered" evidence="11">
    <location>
        <begin position="639"/>
        <end position="664"/>
    </location>
</feature>
<evidence type="ECO:0000256" key="3">
    <source>
        <dbReference type="ARBA" id="ARBA00022737"/>
    </source>
</evidence>
<dbReference type="InterPro" id="IPR000743">
    <property type="entry name" value="Glyco_hydro_28"/>
</dbReference>
<organism evidence="14 15">
    <name type="scientific">Fontibacillus panacisegetis</name>
    <dbReference type="NCBI Taxonomy" id="670482"/>
    <lineage>
        <taxon>Bacteria</taxon>
        <taxon>Bacillati</taxon>
        <taxon>Bacillota</taxon>
        <taxon>Bacilli</taxon>
        <taxon>Bacillales</taxon>
        <taxon>Paenibacillaceae</taxon>
        <taxon>Fontibacillus</taxon>
    </lineage>
</organism>
<evidence type="ECO:0000256" key="2">
    <source>
        <dbReference type="ARBA" id="ARBA00008834"/>
    </source>
</evidence>
<comment type="subcellular location">
    <subcellularLocation>
        <location evidence="1">Cell envelope</location>
    </subcellularLocation>
</comment>
<evidence type="ECO:0000259" key="12">
    <source>
        <dbReference type="PROSITE" id="PS50022"/>
    </source>
</evidence>
<evidence type="ECO:0000256" key="9">
    <source>
        <dbReference type="ARBA" id="ARBA00037278"/>
    </source>
</evidence>
<sequence length="1829" mass="197539">MLKSLYFSRSIKRPGVMLLVFAMLVSSLPVLLSFPAKAQAATTLVTYPAPEGVTLNNTYTVKVREPGGEWNDLDEYNTRVGYGATASNVSFVYFDTNGPVELSVTDNTGNIESAEIRPSHNNIIPDINGNTMTFTISGPVKLSVEVNGNVQDNLHIFANPLEVNPPNPDDPDVLYVAPGTTYTPSPSDPSIIYVAPGYHTQDFVVKSGKTLYIAGGAAIKGGIVLDNATNAKVIGRGVLDRPLEKAISADYTNQIVIDGIIANNYGVANNGGYGATFGNATNVLVNNYKAFSYMRWGDGIDIFSSHNITINDVFMRTSDDSIAIYNARPNGGRIWSGNSNNINVTNSILMPGLAHPINIATHGDPTKPGEGETLDTLNFSNLDVLLDKPYGVGPIRLDASDGNLIINVNFSDIRIEDRTVGLGKAVELRTDKNGGYGLAPGRGINNVYFKNVTYNGTNANGSNIYGYNSTRLTQNITFENLVINGTVVESAEAGNFKIGNYTQNINFIPGGGVAPKSAAEIPAPVPIDLAINKTATVDSSGHSWTVDLGSSMNITNGTQVTWGNSGVAYPYKIETSNDNTNWTLKSDKTDNTNTDQVQSDVFLDTTRYVRITVTGQPSGASEGLVGFKVLGEPTNLALSKTASADSSESENPASNGSDGNPTTLWRAADDAVDHSFTVDLGVNRNITYGTQVSWLNSGVAHQYKIETSKDAADWNVVVDNTGNTSTDQVQTDYFIDTARYVKITVTGLPSGARAGFYDFKVFGEPINLALNKPASADSSEAGYPASNGIDASTTTRWSAADRKTGHWYMVDLGSVMKITEGTQIMWERPEAIYKYKIETSTDGTNWTTKIDKEASQYNQGNTKSAQVQADYFTGTARYVRLTVSTLPDGAKASFYDFKVFGESEQGNYQVSFDTNGGEPALDAVTVPDGSLVNEPTNSIEKDYFTFKGWYNGEQKWDFAKDIVTNDMVLKAHWALESPEDITNVEVIEDSTVVKKEYRINDSLSVEGLSLKVSWSNGNEIIIPVTMDMVSGFNSSAPAESQTLTVTIDDRTATYTVSIVKPIKIDVYNEATIVASHPQWAPSGTTPEPKEVVGYRLFDGDTNTAGDLNAGRSYYDIDFGELRSVKLTDIRMLPRNKADNVNRMNGAYLLGSNDKQTWTRLTNNVSNATLGTWTIYEPDDILDHGAYRYFRLTNDSNWFGNVAELEFYGKIIQPQSVAVSSESTYKTQYQVGEPISVEGLSLAVNWSDGSKTTVPVTADMVSGFNSNAAVESQILTITYGGLTATYTVSIGADPGEKVITGISVSDSVYKTDYKVGEPLNVTGLALNVSWSDESTTTIPVTVEMVSGFNSSTAVESQILTITYGGFTATYTISIEELPAEKVITGITVSDSVYKTEYKVGEPLDVTGLTLDIAWSDGSNTVVPVTAEMVSGFNSSAAVESQILTITYGDYTATYTISIEALPTEKVMTSIVLNNSGYKTSYWVGEALDVTGLSLIVNWSDDTTTTVPVTAEMVSGFNSSAPAANQTLTVNYEGFHVVYTVSIVSRPVVQPSSVVVQPPVVYYVVSFDANGGTPAGSVKVQSGSMVSSMPTSEREGYIFEGWFTNGGTKFASSTRVYSNLTLVAKWSRTGEKAKPETPVVPGTTEKPKVQFTDVAESYWAKNELERLIEMGAISGFEDGSFRPDDSITRAEFLKIVVTALGLKASGTMVFEDTNQHWAKDYISTAGALDIISGRSKETFAPDAKVTRQEMSVILARAGKLTPKSEDSSNRYTDQGEIADWASKAINAMTDASITNGYPDGSFKPDQTATRAQAAVMIVRLLDYLQSQKQSE</sequence>
<dbReference type="Pfam" id="PF00395">
    <property type="entry name" value="SLH"/>
    <property type="match status" value="3"/>
</dbReference>
<dbReference type="Pfam" id="PF07523">
    <property type="entry name" value="Big_3"/>
    <property type="match status" value="4"/>
</dbReference>
<dbReference type="InterPro" id="IPR001119">
    <property type="entry name" value="SLH_dom"/>
</dbReference>
<accession>A0A1G7SBF5</accession>
<keyword evidence="6" id="KW-0119">Carbohydrate metabolism</keyword>
<dbReference type="InterPro" id="IPR042229">
    <property type="entry name" value="Listeria/Bacterioides_rpt_sf"/>
</dbReference>
<dbReference type="GO" id="GO:0000272">
    <property type="term" value="P:polysaccharide catabolic process"/>
    <property type="evidence" value="ECO:0007669"/>
    <property type="project" value="UniProtKB-KW"/>
</dbReference>
<dbReference type="Pfam" id="PF09479">
    <property type="entry name" value="Flg_new"/>
    <property type="match status" value="2"/>
</dbReference>
<evidence type="ECO:0000259" key="13">
    <source>
        <dbReference type="PROSITE" id="PS51272"/>
    </source>
</evidence>
<evidence type="ECO:0000256" key="7">
    <source>
        <dbReference type="ARBA" id="ARBA00023295"/>
    </source>
</evidence>
<dbReference type="EMBL" id="FNBG01000029">
    <property type="protein sequence ID" value="SDG20395.1"/>
    <property type="molecule type" value="Genomic_DNA"/>
</dbReference>
<protein>
    <submittedName>
        <fullName evidence="14">Listeria/Bacterioides repeat-containing protein</fullName>
    </submittedName>
</protein>
<evidence type="ECO:0000256" key="6">
    <source>
        <dbReference type="ARBA" id="ARBA00023277"/>
    </source>
</evidence>
<dbReference type="InterPro" id="IPR008979">
    <property type="entry name" value="Galactose-bd-like_sf"/>
</dbReference>
<dbReference type="Gene3D" id="2.160.20.10">
    <property type="entry name" value="Single-stranded right-handed beta-helix, Pectin lyase-like"/>
    <property type="match status" value="1"/>
</dbReference>
<keyword evidence="8" id="KW-0624">Polysaccharide degradation</keyword>
<evidence type="ECO:0000256" key="4">
    <source>
        <dbReference type="ARBA" id="ARBA00022801"/>
    </source>
</evidence>
<dbReference type="PANTHER" id="PTHR31736:SF9">
    <property type="entry name" value="ENDO-XYLOGALACTURONAN HYDROLASE A-RELATED"/>
    <property type="match status" value="1"/>
</dbReference>
<evidence type="ECO:0000256" key="5">
    <source>
        <dbReference type="ARBA" id="ARBA00023180"/>
    </source>
</evidence>
<dbReference type="Gene3D" id="2.60.40.3630">
    <property type="match status" value="5"/>
</dbReference>
<dbReference type="Pfam" id="PF00295">
    <property type="entry name" value="Glyco_hydro_28"/>
    <property type="match status" value="1"/>
</dbReference>
<evidence type="ECO:0000256" key="8">
    <source>
        <dbReference type="ARBA" id="ARBA00023326"/>
    </source>
</evidence>
<feature type="domain" description="SLH" evidence="13">
    <location>
        <begin position="1710"/>
        <end position="1765"/>
    </location>
</feature>
<dbReference type="InterPro" id="IPR012334">
    <property type="entry name" value="Pectin_lyas_fold"/>
</dbReference>
<dbReference type="RefSeq" id="WP_091234936.1">
    <property type="nucleotide sequence ID" value="NZ_FNBG01000029.1"/>
</dbReference>
<keyword evidence="4 10" id="KW-0378">Hydrolase</keyword>
<feature type="compositionally biased region" description="Polar residues" evidence="11">
    <location>
        <begin position="639"/>
        <end position="663"/>
    </location>
</feature>
<feature type="domain" description="SLH" evidence="13">
    <location>
        <begin position="1645"/>
        <end position="1708"/>
    </location>
</feature>
<feature type="domain" description="F5/8 type C" evidence="12">
    <location>
        <begin position="754"/>
        <end position="902"/>
    </location>
</feature>
<gene>
    <name evidence="14" type="ORF">SAMN04488542_12950</name>
</gene>
<evidence type="ECO:0000313" key="14">
    <source>
        <dbReference type="EMBL" id="SDG20395.1"/>
    </source>
</evidence>
<comment type="similarity">
    <text evidence="2 10">Belongs to the glycosyl hydrolase 28 family.</text>
</comment>
<reference evidence="14 15" key="1">
    <citation type="submission" date="2016-10" db="EMBL/GenBank/DDBJ databases">
        <authorList>
            <person name="de Groot N.N."/>
        </authorList>
    </citation>
    <scope>NUCLEOTIDE SEQUENCE [LARGE SCALE GENOMIC DNA]</scope>
    <source>
        <strain evidence="14 15">DSM 28129</strain>
    </source>
</reference>
<dbReference type="SUPFAM" id="SSF49785">
    <property type="entry name" value="Galactose-binding domain-like"/>
    <property type="match status" value="4"/>
</dbReference>
<dbReference type="InterPro" id="IPR022038">
    <property type="entry name" value="Ig-like_bact"/>
</dbReference>
<dbReference type="PANTHER" id="PTHR31736">
    <property type="match status" value="1"/>
</dbReference>
<dbReference type="InterPro" id="IPR011050">
    <property type="entry name" value="Pectin_lyase_fold/virulence"/>
</dbReference>
<evidence type="ECO:0000256" key="11">
    <source>
        <dbReference type="SAM" id="MobiDB-lite"/>
    </source>
</evidence>
<evidence type="ECO:0000256" key="10">
    <source>
        <dbReference type="RuleBase" id="RU361169"/>
    </source>
</evidence>
<dbReference type="GO" id="GO:0030313">
    <property type="term" value="C:cell envelope"/>
    <property type="evidence" value="ECO:0007669"/>
    <property type="project" value="UniProtKB-SubCell"/>
</dbReference>
<feature type="domain" description="F5/8 type C" evidence="12">
    <location>
        <begin position="620"/>
        <end position="743"/>
    </location>
</feature>
<dbReference type="SUPFAM" id="SSF51126">
    <property type="entry name" value="Pectin lyase-like"/>
    <property type="match status" value="1"/>
</dbReference>
<name>A0A1G7SBF5_9BACL</name>